<organism evidence="2 3">
    <name type="scientific">Aureococcus anophagefferens</name>
    <name type="common">Harmful bloom alga</name>
    <dbReference type="NCBI Taxonomy" id="44056"/>
    <lineage>
        <taxon>Eukaryota</taxon>
        <taxon>Sar</taxon>
        <taxon>Stramenopiles</taxon>
        <taxon>Ochrophyta</taxon>
        <taxon>Pelagophyceae</taxon>
        <taxon>Pelagomonadales</taxon>
        <taxon>Pelagomonadaceae</taxon>
        <taxon>Aureococcus</taxon>
    </lineage>
</organism>
<dbReference type="Proteomes" id="UP001363151">
    <property type="component" value="Unassembled WGS sequence"/>
</dbReference>
<protein>
    <submittedName>
        <fullName evidence="2">Uncharacterized protein</fullName>
    </submittedName>
</protein>
<feature type="chain" id="PRO_5045476431" evidence="1">
    <location>
        <begin position="18"/>
        <end position="68"/>
    </location>
</feature>
<comment type="caution">
    <text evidence="2">The sequence shown here is derived from an EMBL/GenBank/DDBJ whole genome shotgun (WGS) entry which is preliminary data.</text>
</comment>
<sequence length="68" mass="7471">MKLIALLVAFAASLASATDTTQMELSCEQRLAQIPKIIDEATFQRAELAIAVRPVPTFRRGGMRPKRA</sequence>
<name>A0ABR1FQ37_AURAN</name>
<keyword evidence="3" id="KW-1185">Reference proteome</keyword>
<evidence type="ECO:0000313" key="2">
    <source>
        <dbReference type="EMBL" id="KAK7235516.1"/>
    </source>
</evidence>
<dbReference type="EMBL" id="JBBJCI010000292">
    <property type="protein sequence ID" value="KAK7235516.1"/>
    <property type="molecule type" value="Genomic_DNA"/>
</dbReference>
<feature type="signal peptide" evidence="1">
    <location>
        <begin position="1"/>
        <end position="17"/>
    </location>
</feature>
<evidence type="ECO:0000256" key="1">
    <source>
        <dbReference type="SAM" id="SignalP"/>
    </source>
</evidence>
<proteinExistence type="predicted"/>
<gene>
    <name evidence="2" type="ORF">SO694_00069192</name>
</gene>
<accession>A0ABR1FQ37</accession>
<keyword evidence="1" id="KW-0732">Signal</keyword>
<evidence type="ECO:0000313" key="3">
    <source>
        <dbReference type="Proteomes" id="UP001363151"/>
    </source>
</evidence>
<reference evidence="2 3" key="1">
    <citation type="submission" date="2024-03" db="EMBL/GenBank/DDBJ databases">
        <title>Aureococcus anophagefferens CCMP1851 and Kratosvirus quantuckense: Draft genome of a second virus-susceptible host strain in the model system.</title>
        <authorList>
            <person name="Chase E."/>
            <person name="Truchon A.R."/>
            <person name="Schepens W."/>
            <person name="Wilhelm S.W."/>
        </authorList>
    </citation>
    <scope>NUCLEOTIDE SEQUENCE [LARGE SCALE GENOMIC DNA]</scope>
    <source>
        <strain evidence="2 3">CCMP1851</strain>
    </source>
</reference>